<proteinExistence type="predicted"/>
<accession>A0ABP9PJH9</accession>
<comment type="caution">
    <text evidence="2">The sequence shown here is derived from an EMBL/GenBank/DDBJ whole genome shotgun (WGS) entry which is preliminary data.</text>
</comment>
<protein>
    <submittedName>
        <fullName evidence="2">Uncharacterized protein</fullName>
    </submittedName>
</protein>
<name>A0ABP9PJH9_9PSEU</name>
<evidence type="ECO:0000313" key="2">
    <source>
        <dbReference type="EMBL" id="GAA5147593.1"/>
    </source>
</evidence>
<dbReference type="EMBL" id="BAABJP010000003">
    <property type="protein sequence ID" value="GAA5147593.1"/>
    <property type="molecule type" value="Genomic_DNA"/>
</dbReference>
<keyword evidence="3" id="KW-1185">Reference proteome</keyword>
<feature type="transmembrane region" description="Helical" evidence="1">
    <location>
        <begin position="35"/>
        <end position="55"/>
    </location>
</feature>
<dbReference type="Proteomes" id="UP001428817">
    <property type="component" value="Unassembled WGS sequence"/>
</dbReference>
<keyword evidence="1" id="KW-1133">Transmembrane helix</keyword>
<evidence type="ECO:0000256" key="1">
    <source>
        <dbReference type="SAM" id="Phobius"/>
    </source>
</evidence>
<organism evidence="2 3">
    <name type="scientific">Pseudonocardia eucalypti</name>
    <dbReference type="NCBI Taxonomy" id="648755"/>
    <lineage>
        <taxon>Bacteria</taxon>
        <taxon>Bacillati</taxon>
        <taxon>Actinomycetota</taxon>
        <taxon>Actinomycetes</taxon>
        <taxon>Pseudonocardiales</taxon>
        <taxon>Pseudonocardiaceae</taxon>
        <taxon>Pseudonocardia</taxon>
    </lineage>
</organism>
<dbReference type="RefSeq" id="WP_185064855.1">
    <property type="nucleotide sequence ID" value="NZ_BAABJP010000003.1"/>
</dbReference>
<feature type="transmembrane region" description="Helical" evidence="1">
    <location>
        <begin position="61"/>
        <end position="89"/>
    </location>
</feature>
<reference evidence="3" key="1">
    <citation type="journal article" date="2019" name="Int. J. Syst. Evol. Microbiol.">
        <title>The Global Catalogue of Microorganisms (GCM) 10K type strain sequencing project: providing services to taxonomists for standard genome sequencing and annotation.</title>
        <authorList>
            <consortium name="The Broad Institute Genomics Platform"/>
            <consortium name="The Broad Institute Genome Sequencing Center for Infectious Disease"/>
            <person name="Wu L."/>
            <person name="Ma J."/>
        </authorList>
    </citation>
    <scope>NUCLEOTIDE SEQUENCE [LARGE SCALE GENOMIC DNA]</scope>
    <source>
        <strain evidence="3">JCM 18303</strain>
    </source>
</reference>
<evidence type="ECO:0000313" key="3">
    <source>
        <dbReference type="Proteomes" id="UP001428817"/>
    </source>
</evidence>
<sequence>MTAQVLVWALLGLAVALVLTCSVRLLVAGDDYARLHLMAPVTSVAGPLVGLAIAVRNGFGLATATALLTVALLVLAGAAVQGAMGRLVAAHRDGQRR</sequence>
<gene>
    <name evidence="2" type="ORF">GCM10023321_08640</name>
</gene>
<keyword evidence="1" id="KW-0812">Transmembrane</keyword>
<feature type="transmembrane region" description="Helical" evidence="1">
    <location>
        <begin position="6"/>
        <end position="28"/>
    </location>
</feature>
<keyword evidence="1" id="KW-0472">Membrane</keyword>